<dbReference type="InterPro" id="IPR009057">
    <property type="entry name" value="Homeodomain-like_sf"/>
</dbReference>
<keyword evidence="2 4" id="KW-0238">DNA-binding</keyword>
<reference evidence="7" key="1">
    <citation type="submission" date="2022-12" db="EMBL/GenBank/DDBJ databases">
        <title>Paraconexibacter alkalitolerans sp. nov. and Baekduia alba sp. nov., isolated from soil and emended description of the genera Paraconexibacter (Chun et al., 2020) and Baekduia (An et al., 2020).</title>
        <authorList>
            <person name="Vieira S."/>
            <person name="Huber K.J."/>
            <person name="Geppert A."/>
            <person name="Wolf J."/>
            <person name="Neumann-Schaal M."/>
            <person name="Muesken M."/>
            <person name="Overmann J."/>
        </authorList>
    </citation>
    <scope>NUCLEOTIDE SEQUENCE</scope>
    <source>
        <strain evidence="7">AEG42_29</strain>
    </source>
</reference>
<dbReference type="KEGG" id="parq:DSM112329_04650"/>
<evidence type="ECO:0000256" key="1">
    <source>
        <dbReference type="ARBA" id="ARBA00023015"/>
    </source>
</evidence>
<dbReference type="PANTHER" id="PTHR30055:SF234">
    <property type="entry name" value="HTH-TYPE TRANSCRIPTIONAL REGULATOR BETI"/>
    <property type="match status" value="1"/>
</dbReference>
<name>A0AAU7B1M2_9ACTN</name>
<dbReference type="GO" id="GO:0000976">
    <property type="term" value="F:transcription cis-regulatory region binding"/>
    <property type="evidence" value="ECO:0007669"/>
    <property type="project" value="TreeGrafter"/>
</dbReference>
<dbReference type="InterPro" id="IPR049513">
    <property type="entry name" value="TetR_C_40"/>
</dbReference>
<keyword evidence="3" id="KW-0804">Transcription</keyword>
<feature type="DNA-binding region" description="H-T-H motif" evidence="4">
    <location>
        <begin position="44"/>
        <end position="63"/>
    </location>
</feature>
<dbReference type="Gene3D" id="1.10.357.10">
    <property type="entry name" value="Tetracycline Repressor, domain 2"/>
    <property type="match status" value="1"/>
</dbReference>
<dbReference type="AlphaFoldDB" id="A0AAU7B1M2"/>
<dbReference type="PANTHER" id="PTHR30055">
    <property type="entry name" value="HTH-TYPE TRANSCRIPTIONAL REGULATOR RUTR"/>
    <property type="match status" value="1"/>
</dbReference>
<dbReference type="Pfam" id="PF00440">
    <property type="entry name" value="TetR_N"/>
    <property type="match status" value="1"/>
</dbReference>
<dbReference type="SUPFAM" id="SSF48498">
    <property type="entry name" value="Tetracyclin repressor-like, C-terminal domain"/>
    <property type="match status" value="1"/>
</dbReference>
<dbReference type="GO" id="GO:0003700">
    <property type="term" value="F:DNA-binding transcription factor activity"/>
    <property type="evidence" value="ECO:0007669"/>
    <property type="project" value="TreeGrafter"/>
</dbReference>
<dbReference type="PROSITE" id="PS50977">
    <property type="entry name" value="HTH_TETR_2"/>
    <property type="match status" value="1"/>
</dbReference>
<proteinExistence type="predicted"/>
<dbReference type="InterPro" id="IPR001647">
    <property type="entry name" value="HTH_TetR"/>
</dbReference>
<dbReference type="Pfam" id="PF21306">
    <property type="entry name" value="TetR_C_40"/>
    <property type="match status" value="1"/>
</dbReference>
<evidence type="ECO:0000256" key="3">
    <source>
        <dbReference type="ARBA" id="ARBA00023163"/>
    </source>
</evidence>
<dbReference type="EMBL" id="CP114014">
    <property type="protein sequence ID" value="XAY07760.1"/>
    <property type="molecule type" value="Genomic_DNA"/>
</dbReference>
<dbReference type="InterPro" id="IPR036271">
    <property type="entry name" value="Tet_transcr_reg_TetR-rel_C_sf"/>
</dbReference>
<gene>
    <name evidence="7" type="ORF">DSM112329_04650</name>
</gene>
<evidence type="ECO:0000256" key="2">
    <source>
        <dbReference type="ARBA" id="ARBA00023125"/>
    </source>
</evidence>
<accession>A0AAU7B1M2</accession>
<evidence type="ECO:0000256" key="5">
    <source>
        <dbReference type="SAM" id="MobiDB-lite"/>
    </source>
</evidence>
<evidence type="ECO:0000259" key="6">
    <source>
        <dbReference type="PROSITE" id="PS50977"/>
    </source>
</evidence>
<dbReference type="SUPFAM" id="SSF46689">
    <property type="entry name" value="Homeodomain-like"/>
    <property type="match status" value="1"/>
</dbReference>
<feature type="region of interest" description="Disordered" evidence="5">
    <location>
        <begin position="1"/>
        <end position="23"/>
    </location>
</feature>
<sequence>MVAVADTQNQGAPTRTDRRRERTRAKLTGATRELITEKGVAGLRISEITDRADVALGSFYNYFDSKEDIVDAVVEESLRELAEAVAHPATADQDPAELVSSAIRRFVHLAYEDPTFARLVVYLNHADSLFAVAVHPAARGAVEAGIASGRFRDDDVDVVVTGIVGGALALMRGIVDDRVGPGAQDKYAEVALRALGVPLDEAAGIASRPLPVAP</sequence>
<dbReference type="PRINTS" id="PR00455">
    <property type="entry name" value="HTHTETR"/>
</dbReference>
<feature type="compositionally biased region" description="Polar residues" evidence="5">
    <location>
        <begin position="1"/>
        <end position="13"/>
    </location>
</feature>
<organism evidence="7">
    <name type="scientific">Paraconexibacter sp. AEG42_29</name>
    <dbReference type="NCBI Taxonomy" id="2997339"/>
    <lineage>
        <taxon>Bacteria</taxon>
        <taxon>Bacillati</taxon>
        <taxon>Actinomycetota</taxon>
        <taxon>Thermoleophilia</taxon>
        <taxon>Solirubrobacterales</taxon>
        <taxon>Paraconexibacteraceae</taxon>
        <taxon>Paraconexibacter</taxon>
    </lineage>
</organism>
<protein>
    <recommendedName>
        <fullName evidence="6">HTH tetR-type domain-containing protein</fullName>
    </recommendedName>
</protein>
<dbReference type="InterPro" id="IPR050109">
    <property type="entry name" value="HTH-type_TetR-like_transc_reg"/>
</dbReference>
<feature type="domain" description="HTH tetR-type" evidence="6">
    <location>
        <begin position="21"/>
        <end position="81"/>
    </location>
</feature>
<keyword evidence="1" id="KW-0805">Transcription regulation</keyword>
<evidence type="ECO:0000313" key="7">
    <source>
        <dbReference type="EMBL" id="XAY07760.1"/>
    </source>
</evidence>
<evidence type="ECO:0000256" key="4">
    <source>
        <dbReference type="PROSITE-ProRule" id="PRU00335"/>
    </source>
</evidence>